<evidence type="ECO:0000313" key="2">
    <source>
        <dbReference type="EMBL" id="SDU69322.1"/>
    </source>
</evidence>
<evidence type="ECO:0000313" key="4">
    <source>
        <dbReference type="Proteomes" id="UP000658390"/>
    </source>
</evidence>
<organism evidence="1 4">
    <name type="scientific">Pseudomonas psychrophila</name>
    <dbReference type="NCBI Taxonomy" id="122355"/>
    <lineage>
        <taxon>Bacteria</taxon>
        <taxon>Pseudomonadati</taxon>
        <taxon>Pseudomonadota</taxon>
        <taxon>Gammaproteobacteria</taxon>
        <taxon>Pseudomonadales</taxon>
        <taxon>Pseudomonadaceae</taxon>
        <taxon>Pseudomonas</taxon>
    </lineage>
</organism>
<reference evidence="2 3" key="1">
    <citation type="submission" date="2016-10" db="EMBL/GenBank/DDBJ databases">
        <authorList>
            <person name="Varghese N."/>
            <person name="Submissions S."/>
        </authorList>
    </citation>
    <scope>NUCLEOTIDE SEQUENCE [LARGE SCALE GENOMIC DNA]</scope>
    <source>
        <strain evidence="2 3">BS3667</strain>
    </source>
</reference>
<dbReference type="EMBL" id="JAEKCZ010000024">
    <property type="protein sequence ID" value="MBJ2259052.1"/>
    <property type="molecule type" value="Genomic_DNA"/>
</dbReference>
<evidence type="ECO:0000313" key="1">
    <source>
        <dbReference type="EMBL" id="MBJ2259052.1"/>
    </source>
</evidence>
<dbReference type="AlphaFoldDB" id="A0A8I1KBY7"/>
<evidence type="ECO:0000313" key="3">
    <source>
        <dbReference type="Proteomes" id="UP000182058"/>
    </source>
</evidence>
<gene>
    <name evidence="1" type="ORF">JFT45_21355</name>
    <name evidence="2" type="ORF">SAMN04490201_3876</name>
</gene>
<reference evidence="1" key="2">
    <citation type="submission" date="2020-12" db="EMBL/GenBank/DDBJ databases">
        <title>Antibiotic resistance and phylogeny of Pseudomonas spp. isolated over three decades from chicken meat in the Norwegian food chain.</title>
        <authorList>
            <person name="Moen B."/>
        </authorList>
    </citation>
    <scope>NUCLEOTIDE SEQUENCE</scope>
    <source>
        <strain evidence="1">MF6762</strain>
    </source>
</reference>
<name>A0A8I1KBY7_9PSED</name>
<protein>
    <submittedName>
        <fullName evidence="1">Uncharacterized protein</fullName>
    </submittedName>
</protein>
<dbReference type="EMBL" id="LT629795">
    <property type="protein sequence ID" value="SDU69322.1"/>
    <property type="molecule type" value="Genomic_DNA"/>
</dbReference>
<sequence length="86" mass="9455">MNIRYSKGFGSFITICMPDAVRVGLHRQLKAINSARNSLQVRLASERAEGFSEALKTLDILSNEDMASVSQVIHAVVQARTHALTL</sequence>
<dbReference type="Proteomes" id="UP000658390">
    <property type="component" value="Unassembled WGS sequence"/>
</dbReference>
<dbReference type="Proteomes" id="UP000182058">
    <property type="component" value="Chromosome I"/>
</dbReference>
<keyword evidence="3" id="KW-1185">Reference proteome</keyword>
<proteinExistence type="predicted"/>
<dbReference type="RefSeq" id="WP_019826587.1">
    <property type="nucleotide sequence ID" value="NZ_ATLR01000028.1"/>
</dbReference>
<dbReference type="GeneID" id="96621439"/>
<accession>A0A8I1KBY7</accession>